<dbReference type="EMBL" id="LDYG01000015">
    <property type="protein sequence ID" value="KUP08295.1"/>
    <property type="molecule type" value="Genomic_DNA"/>
</dbReference>
<dbReference type="Pfam" id="PF14258">
    <property type="entry name" value="DUF4350"/>
    <property type="match status" value="1"/>
</dbReference>
<evidence type="ECO:0000256" key="2">
    <source>
        <dbReference type="SAM" id="SignalP"/>
    </source>
</evidence>
<feature type="signal peptide" evidence="2">
    <location>
        <begin position="1"/>
        <end position="22"/>
    </location>
</feature>
<evidence type="ECO:0000313" key="5">
    <source>
        <dbReference type="Proteomes" id="UP000074108"/>
    </source>
</evidence>
<evidence type="ECO:0000313" key="4">
    <source>
        <dbReference type="EMBL" id="KUP08295.1"/>
    </source>
</evidence>
<evidence type="ECO:0000256" key="1">
    <source>
        <dbReference type="SAM" id="Phobius"/>
    </source>
</evidence>
<feature type="domain" description="DUF4350" evidence="3">
    <location>
        <begin position="35"/>
        <end position="194"/>
    </location>
</feature>
<dbReference type="STRING" id="1150625.Q75_03060"/>
<keyword evidence="2" id="KW-0732">Signal</keyword>
<organism evidence="4 5">
    <name type="scientific">Bacillus coahuilensis p1.1.43</name>
    <dbReference type="NCBI Taxonomy" id="1150625"/>
    <lineage>
        <taxon>Bacteria</taxon>
        <taxon>Bacillati</taxon>
        <taxon>Bacillota</taxon>
        <taxon>Bacilli</taxon>
        <taxon>Bacillales</taxon>
        <taxon>Bacillaceae</taxon>
        <taxon>Bacillus</taxon>
    </lineage>
</organism>
<keyword evidence="1" id="KW-1133">Transmembrane helix</keyword>
<keyword evidence="1" id="KW-0812">Transmembrane</keyword>
<dbReference type="InterPro" id="IPR025646">
    <property type="entry name" value="DUF4350"/>
</dbReference>
<dbReference type="PATRIC" id="fig|1150625.3.peg.636"/>
<protein>
    <recommendedName>
        <fullName evidence="3">DUF4350 domain-containing protein</fullName>
    </recommendedName>
</protein>
<gene>
    <name evidence="4" type="ORF">Q75_03060</name>
</gene>
<keyword evidence="1" id="KW-0472">Membrane</keyword>
<feature type="transmembrane region" description="Helical" evidence="1">
    <location>
        <begin position="235"/>
        <end position="253"/>
    </location>
</feature>
<sequence length="378" mass="43750">MKKWVGVSLLIAALVVGAYLSAAQKPKEYFPYDTDSPAPDGLKALYTYFNESEWKAQRWKFSPEELASEPLNHVLFIIEPLTVPSRSDMEDYKAFMSAGNTIILLQENPSGMFETEVENNSSIEEYSTVTNSQNEEFQSTNLSIIRLRAKDEHTILLEDDLGVLATHQQIGKGHLIISTFPRIITNEELTNRDHVSIFFELLEAGRVNENSVLLFDEYARSSEMNASIDELYPKWFLVLMMQGVLVGVLWIWMKGKRFGAIVTEREEYVRFSNERLRALSLWYVRGKQYQAALKTQANFVRQLVQERWGLSTSKEWQDLIPSLQTKLAYKDKEELVQFVNGLTGVLSKEKVSKEEFMLWSGKLDRLRKEVEHFEYRID</sequence>
<comment type="caution">
    <text evidence="4">The sequence shown here is derived from an EMBL/GenBank/DDBJ whole genome shotgun (WGS) entry which is preliminary data.</text>
</comment>
<dbReference type="Proteomes" id="UP000074108">
    <property type="component" value="Unassembled WGS sequence"/>
</dbReference>
<dbReference type="AlphaFoldDB" id="A0A147KBA2"/>
<proteinExistence type="predicted"/>
<keyword evidence="5" id="KW-1185">Reference proteome</keyword>
<feature type="chain" id="PRO_5007549749" description="DUF4350 domain-containing protein" evidence="2">
    <location>
        <begin position="23"/>
        <end position="378"/>
    </location>
</feature>
<name>A0A147KBA2_9BACI</name>
<reference evidence="4 5" key="1">
    <citation type="journal article" date="2016" name="Front. Microbiol.">
        <title>Microevolution Analysis of Bacillus coahuilensis Unveils Differences in Phosphorus Acquisition Strategies and Their Regulation.</title>
        <authorList>
            <person name="Gomez-Lunar Z."/>
            <person name="Hernandez-Gonzalez I."/>
            <person name="Rodriguez-Torres M.D."/>
            <person name="Souza V."/>
            <person name="Olmedo-Alvarez G."/>
        </authorList>
    </citation>
    <scope>NUCLEOTIDE SEQUENCE [LARGE SCALE GENOMIC DNA]</scope>
    <source>
        <strain evidence="5">p1.1.43</strain>
    </source>
</reference>
<evidence type="ECO:0000259" key="3">
    <source>
        <dbReference type="Pfam" id="PF14258"/>
    </source>
</evidence>
<accession>A0A147KBA2</accession>